<dbReference type="Pfam" id="PF02575">
    <property type="entry name" value="YbaB_DNA_bd"/>
    <property type="match status" value="1"/>
</dbReference>
<feature type="region of interest" description="Disordered" evidence="1">
    <location>
        <begin position="90"/>
        <end position="122"/>
    </location>
</feature>
<evidence type="ECO:0000313" key="3">
    <source>
        <dbReference type="Proteomes" id="UP000619260"/>
    </source>
</evidence>
<gene>
    <name evidence="2" type="ORF">Val02_63530</name>
</gene>
<accession>A0A8J4DUT0</accession>
<organism evidence="2 3">
    <name type="scientific">Virgisporangium aliadipatigenens</name>
    <dbReference type="NCBI Taxonomy" id="741659"/>
    <lineage>
        <taxon>Bacteria</taxon>
        <taxon>Bacillati</taxon>
        <taxon>Actinomycetota</taxon>
        <taxon>Actinomycetes</taxon>
        <taxon>Micromonosporales</taxon>
        <taxon>Micromonosporaceae</taxon>
        <taxon>Virgisporangium</taxon>
    </lineage>
</organism>
<dbReference type="Gene3D" id="3.30.1310.10">
    <property type="entry name" value="Nucleoid-associated protein YbaB-like domain"/>
    <property type="match status" value="1"/>
</dbReference>
<dbReference type="InterPro" id="IPR004401">
    <property type="entry name" value="YbaB/EbfC"/>
</dbReference>
<protein>
    <recommendedName>
        <fullName evidence="4">Nucleoid-associated protein</fullName>
    </recommendedName>
</protein>
<dbReference type="GO" id="GO:0003677">
    <property type="term" value="F:DNA binding"/>
    <property type="evidence" value="ECO:0007669"/>
    <property type="project" value="InterPro"/>
</dbReference>
<reference evidence="2" key="1">
    <citation type="submission" date="2021-01" db="EMBL/GenBank/DDBJ databases">
        <title>Whole genome shotgun sequence of Virgisporangium aliadipatigenens NBRC 105644.</title>
        <authorList>
            <person name="Komaki H."/>
            <person name="Tamura T."/>
        </authorList>
    </citation>
    <scope>NUCLEOTIDE SEQUENCE</scope>
    <source>
        <strain evidence="2">NBRC 105644</strain>
    </source>
</reference>
<dbReference type="RefSeq" id="WP_203902938.1">
    <property type="nucleotide sequence ID" value="NZ_BOPF01000028.1"/>
</dbReference>
<dbReference type="EMBL" id="BOPF01000028">
    <property type="protein sequence ID" value="GIJ49467.1"/>
    <property type="molecule type" value="Genomic_DNA"/>
</dbReference>
<evidence type="ECO:0000256" key="1">
    <source>
        <dbReference type="SAM" id="MobiDB-lite"/>
    </source>
</evidence>
<dbReference type="InterPro" id="IPR036894">
    <property type="entry name" value="YbaB-like_sf"/>
</dbReference>
<proteinExistence type="predicted"/>
<sequence length="122" mass="13110">MSGHEYPALDRLEKLINGLHAMGGRLGERIGELAEQAAEGVSDSGFVIVRAKNDGTIVDVLLDPRAMRAASQTLAEEFLQAAQRAQEQAAESSRAAVRALLDPLPGMDGRTEPDVDRYPDVP</sequence>
<dbReference type="Proteomes" id="UP000619260">
    <property type="component" value="Unassembled WGS sequence"/>
</dbReference>
<name>A0A8J4DUT0_9ACTN</name>
<dbReference type="SUPFAM" id="SSF82607">
    <property type="entry name" value="YbaB-like"/>
    <property type="match status" value="1"/>
</dbReference>
<feature type="compositionally biased region" description="Basic and acidic residues" evidence="1">
    <location>
        <begin position="109"/>
        <end position="122"/>
    </location>
</feature>
<evidence type="ECO:0008006" key="4">
    <source>
        <dbReference type="Google" id="ProtNLM"/>
    </source>
</evidence>
<dbReference type="AlphaFoldDB" id="A0A8J4DUT0"/>
<evidence type="ECO:0000313" key="2">
    <source>
        <dbReference type="EMBL" id="GIJ49467.1"/>
    </source>
</evidence>
<keyword evidence="3" id="KW-1185">Reference proteome</keyword>
<comment type="caution">
    <text evidence="2">The sequence shown here is derived from an EMBL/GenBank/DDBJ whole genome shotgun (WGS) entry which is preliminary data.</text>
</comment>
<feature type="compositionally biased region" description="Low complexity" evidence="1">
    <location>
        <begin position="90"/>
        <end position="101"/>
    </location>
</feature>